<dbReference type="Proteomes" id="UP000821865">
    <property type="component" value="Chromosome 9"/>
</dbReference>
<name>A0ACB8C3V3_DERSI</name>
<evidence type="ECO:0000313" key="2">
    <source>
        <dbReference type="Proteomes" id="UP000821865"/>
    </source>
</evidence>
<accession>A0ACB8C3V3</accession>
<protein>
    <submittedName>
        <fullName evidence="1">Uncharacterized protein</fullName>
    </submittedName>
</protein>
<reference evidence="1" key="1">
    <citation type="submission" date="2020-05" db="EMBL/GenBank/DDBJ databases">
        <title>Large-scale comparative analyses of tick genomes elucidate their genetic diversity and vector capacities.</title>
        <authorList>
            <person name="Jia N."/>
            <person name="Wang J."/>
            <person name="Shi W."/>
            <person name="Du L."/>
            <person name="Sun Y."/>
            <person name="Zhan W."/>
            <person name="Jiang J."/>
            <person name="Wang Q."/>
            <person name="Zhang B."/>
            <person name="Ji P."/>
            <person name="Sakyi L.B."/>
            <person name="Cui X."/>
            <person name="Yuan T."/>
            <person name="Jiang B."/>
            <person name="Yang W."/>
            <person name="Lam T.T.-Y."/>
            <person name="Chang Q."/>
            <person name="Ding S."/>
            <person name="Wang X."/>
            <person name="Zhu J."/>
            <person name="Ruan X."/>
            <person name="Zhao L."/>
            <person name="Wei J."/>
            <person name="Que T."/>
            <person name="Du C."/>
            <person name="Cheng J."/>
            <person name="Dai P."/>
            <person name="Han X."/>
            <person name="Huang E."/>
            <person name="Gao Y."/>
            <person name="Liu J."/>
            <person name="Shao H."/>
            <person name="Ye R."/>
            <person name="Li L."/>
            <person name="Wei W."/>
            <person name="Wang X."/>
            <person name="Wang C."/>
            <person name="Yang T."/>
            <person name="Huo Q."/>
            <person name="Li W."/>
            <person name="Guo W."/>
            <person name="Chen H."/>
            <person name="Zhou L."/>
            <person name="Ni X."/>
            <person name="Tian J."/>
            <person name="Zhou Y."/>
            <person name="Sheng Y."/>
            <person name="Liu T."/>
            <person name="Pan Y."/>
            <person name="Xia L."/>
            <person name="Li J."/>
            <person name="Zhao F."/>
            <person name="Cao W."/>
        </authorList>
    </citation>
    <scope>NUCLEOTIDE SEQUENCE</scope>
    <source>
        <strain evidence="1">Dsil-2018</strain>
    </source>
</reference>
<comment type="caution">
    <text evidence="1">The sequence shown here is derived from an EMBL/GenBank/DDBJ whole genome shotgun (WGS) entry which is preliminary data.</text>
</comment>
<sequence length="158" mass="17176">MAPADYNGNKYGVSGRLSYKAAGRQLAERSVASHLPRLPNADHKIIIRPVVGGAIRMAAAIPWRKGQEEDRIVVNDKPGVLIYSSANGNDAKKILGPRSIKLDGKEYEVSTYMAAPESCGKGVLHGLDLRLTEKESELAFPNRQNPPILGVRRMGNSN</sequence>
<proteinExistence type="predicted"/>
<evidence type="ECO:0000313" key="1">
    <source>
        <dbReference type="EMBL" id="KAH7933475.1"/>
    </source>
</evidence>
<organism evidence="1 2">
    <name type="scientific">Dermacentor silvarum</name>
    <name type="common">Tick</name>
    <dbReference type="NCBI Taxonomy" id="543639"/>
    <lineage>
        <taxon>Eukaryota</taxon>
        <taxon>Metazoa</taxon>
        <taxon>Ecdysozoa</taxon>
        <taxon>Arthropoda</taxon>
        <taxon>Chelicerata</taxon>
        <taxon>Arachnida</taxon>
        <taxon>Acari</taxon>
        <taxon>Parasitiformes</taxon>
        <taxon>Ixodida</taxon>
        <taxon>Ixodoidea</taxon>
        <taxon>Ixodidae</taxon>
        <taxon>Rhipicephalinae</taxon>
        <taxon>Dermacentor</taxon>
    </lineage>
</organism>
<dbReference type="EMBL" id="CM023478">
    <property type="protein sequence ID" value="KAH7933475.1"/>
    <property type="molecule type" value="Genomic_DNA"/>
</dbReference>
<keyword evidence="2" id="KW-1185">Reference proteome</keyword>
<gene>
    <name evidence="1" type="ORF">HPB49_012970</name>
</gene>